<dbReference type="InterPro" id="IPR002126">
    <property type="entry name" value="Cadherin-like_dom"/>
</dbReference>
<evidence type="ECO:0000256" key="14">
    <source>
        <dbReference type="RuleBase" id="RU003318"/>
    </source>
</evidence>
<dbReference type="Proteomes" id="UP000051836">
    <property type="component" value="Unassembled WGS sequence"/>
</dbReference>
<evidence type="ECO:0000256" key="4">
    <source>
        <dbReference type="ARBA" id="ARBA00022692"/>
    </source>
</evidence>
<dbReference type="GO" id="GO:0007043">
    <property type="term" value="P:cell-cell junction assembly"/>
    <property type="evidence" value="ECO:0007669"/>
    <property type="project" value="TreeGrafter"/>
</dbReference>
<evidence type="ECO:0000256" key="17">
    <source>
        <dbReference type="SAM" id="SignalP"/>
    </source>
</evidence>
<dbReference type="SUPFAM" id="SSF49313">
    <property type="entry name" value="Cadherin-like"/>
    <property type="match status" value="5"/>
</dbReference>
<accession>A0A0Q3PEL2</accession>
<dbReference type="FunFam" id="4.10.900.10:FF:000001">
    <property type="entry name" value="Cadherin 2"/>
    <property type="match status" value="1"/>
</dbReference>
<dbReference type="GO" id="GO:0016477">
    <property type="term" value="P:cell migration"/>
    <property type="evidence" value="ECO:0007669"/>
    <property type="project" value="TreeGrafter"/>
</dbReference>
<proteinExistence type="predicted"/>
<evidence type="ECO:0000256" key="6">
    <source>
        <dbReference type="ARBA" id="ARBA00022729"/>
    </source>
</evidence>
<evidence type="ECO:0000256" key="12">
    <source>
        <dbReference type="ARBA" id="ARBA00023180"/>
    </source>
</evidence>
<feature type="chain" id="PRO_5006206386" evidence="17">
    <location>
        <begin position="22"/>
        <end position="778"/>
    </location>
</feature>
<dbReference type="Gene3D" id="2.60.40.60">
    <property type="entry name" value="Cadherins"/>
    <property type="match status" value="5"/>
</dbReference>
<dbReference type="PROSITE" id="PS00232">
    <property type="entry name" value="CADHERIN_1"/>
    <property type="match status" value="2"/>
</dbReference>
<dbReference type="GO" id="GO:0045296">
    <property type="term" value="F:cadherin binding"/>
    <property type="evidence" value="ECO:0007669"/>
    <property type="project" value="TreeGrafter"/>
</dbReference>
<comment type="caution">
    <text evidence="19">The sequence shown here is derived from an EMBL/GenBank/DDBJ whole genome shotgun (WGS) entry which is preliminary data.</text>
</comment>
<name>A0A0Q3PEL2_AMAAE</name>
<protein>
    <submittedName>
        <fullName evidence="19">Cadherin-19</fullName>
    </submittedName>
</protein>
<feature type="domain" description="Cadherin" evidence="18">
    <location>
        <begin position="372"/>
        <end position="476"/>
    </location>
</feature>
<evidence type="ECO:0000256" key="9">
    <source>
        <dbReference type="ARBA" id="ARBA00022889"/>
    </source>
</evidence>
<feature type="signal peptide" evidence="17">
    <location>
        <begin position="1"/>
        <end position="21"/>
    </location>
</feature>
<keyword evidence="7" id="KW-0677">Repeat</keyword>
<keyword evidence="5" id="KW-0479">Metal-binding</keyword>
<dbReference type="GO" id="GO:0044331">
    <property type="term" value="P:cell-cell adhesion mediated by cadherin"/>
    <property type="evidence" value="ECO:0007669"/>
    <property type="project" value="TreeGrafter"/>
</dbReference>
<keyword evidence="12" id="KW-0325">Glycoprotein</keyword>
<dbReference type="FunFam" id="2.60.40.60:FF:000008">
    <property type="entry name" value="Cadherin 24"/>
    <property type="match status" value="1"/>
</dbReference>
<dbReference type="GO" id="GO:0000902">
    <property type="term" value="P:cell morphogenesis"/>
    <property type="evidence" value="ECO:0007669"/>
    <property type="project" value="TreeGrafter"/>
</dbReference>
<dbReference type="PANTHER" id="PTHR24027">
    <property type="entry name" value="CADHERIN-23"/>
    <property type="match status" value="1"/>
</dbReference>
<dbReference type="GO" id="GO:0016342">
    <property type="term" value="C:catenin complex"/>
    <property type="evidence" value="ECO:0007669"/>
    <property type="project" value="TreeGrafter"/>
</dbReference>
<sequence>MNFSELLSLTLMLVQLWPCSPSMQNHLPQNTHQPFTAVRRVRRGWMWAPLFATEEQTSVVPIYVGQLQSNLDKQDGNLKYALTGEGAGNIFIIDENNGTIYVTQKLDREKKPFYTLRAQAINRSTQLPVEPDSEVIIKVRDVNDHEPQFLDGPYMATVPEMSPEGTSVIQVTATDGDDPSYGNSARLLYSLIQGQPYFSVEPKTGVIRMASQMDRETKDQYLVIIQAKDMVGQAGAFSATATVTINLSDINDNPPKFQQRLYYMAVSEESPVGTTVGKVFAEDSDIGDNAAMNYSIEGDSSDVFDIITNNETQEGIILLKKRVDYESKRRYSIGAKVVNRYIDDRFLKEEPFEDKTVVKINVEDADEPPVFTMENYVMEIAEGAISGSLVGVVTARDPDDDNSPVRYSIVHGMHLKRLFSINEHNGTIITTKPLDREVASWHNITVTATETRNPEKISEANVHIQVLDINDHAPEFPKYYETFVCENAVSGQLIQSISAVDQDDSAEGHHFYFSLAQEVTNNSLFTVKDNQDNTAGIFTAKSGFRRQEQIFFYLPILIQDNGTPPLTSTNTLTVTVCDCDTKVNTFYCRYGAFMYSMGLSTEALVAVLACILILLVSFLAILAIRQQRKKSPFSEKMEEFRENIVRYDDEGGGEQDTEAFDISALRTRTVIRTHKPRKKVTAEIHSLYRQSLQVGPDSTTFRQFISEKLEEANVDPSVPPYDSLQTYAFEGTGSLAGSLSSLDSNLSDADQSYDYLKDWGPHFKNLAGMYASHRTVVD</sequence>
<dbReference type="AlphaFoldDB" id="A0A0Q3PEL2"/>
<evidence type="ECO:0000256" key="7">
    <source>
        <dbReference type="ARBA" id="ARBA00022737"/>
    </source>
</evidence>
<evidence type="ECO:0000256" key="5">
    <source>
        <dbReference type="ARBA" id="ARBA00022723"/>
    </source>
</evidence>
<keyword evidence="9 14" id="KW-0130">Cell adhesion</keyword>
<organism evidence="19 20">
    <name type="scientific">Amazona aestiva</name>
    <name type="common">Blue-fronted Amazon parrot</name>
    <dbReference type="NCBI Taxonomy" id="12930"/>
    <lineage>
        <taxon>Eukaryota</taxon>
        <taxon>Metazoa</taxon>
        <taxon>Chordata</taxon>
        <taxon>Craniata</taxon>
        <taxon>Vertebrata</taxon>
        <taxon>Euteleostomi</taxon>
        <taxon>Archelosauria</taxon>
        <taxon>Archosauria</taxon>
        <taxon>Dinosauria</taxon>
        <taxon>Saurischia</taxon>
        <taxon>Theropoda</taxon>
        <taxon>Coelurosauria</taxon>
        <taxon>Aves</taxon>
        <taxon>Neognathae</taxon>
        <taxon>Neoaves</taxon>
        <taxon>Telluraves</taxon>
        <taxon>Australaves</taxon>
        <taxon>Psittaciformes</taxon>
        <taxon>Psittacidae</taxon>
        <taxon>Amazona</taxon>
    </lineage>
</organism>
<comment type="subcellular location">
    <subcellularLocation>
        <location evidence="1 14">Cell membrane</location>
        <topology evidence="1 14">Single-pass type I membrane protein</topology>
    </subcellularLocation>
</comment>
<evidence type="ECO:0000256" key="8">
    <source>
        <dbReference type="ARBA" id="ARBA00022837"/>
    </source>
</evidence>
<dbReference type="GO" id="GO:0007156">
    <property type="term" value="P:homophilic cell adhesion via plasma membrane adhesion molecules"/>
    <property type="evidence" value="ECO:0007669"/>
    <property type="project" value="InterPro"/>
</dbReference>
<keyword evidence="10 16" id="KW-1133">Transmembrane helix</keyword>
<dbReference type="PRINTS" id="PR00205">
    <property type="entry name" value="CADHERIN"/>
</dbReference>
<evidence type="ECO:0000256" key="10">
    <source>
        <dbReference type="ARBA" id="ARBA00022989"/>
    </source>
</evidence>
<dbReference type="PROSITE" id="PS50268">
    <property type="entry name" value="CADHERIN_2"/>
    <property type="match status" value="5"/>
</dbReference>
<dbReference type="CDD" id="cd11304">
    <property type="entry name" value="Cadherin_repeat"/>
    <property type="match status" value="4"/>
</dbReference>
<dbReference type="InterPro" id="IPR000233">
    <property type="entry name" value="Cadherin_Y-type_LIR"/>
</dbReference>
<evidence type="ECO:0000259" key="18">
    <source>
        <dbReference type="PROSITE" id="PS50268"/>
    </source>
</evidence>
<keyword evidence="8 13" id="KW-0106">Calcium</keyword>
<dbReference type="GO" id="GO:0016339">
    <property type="term" value="P:calcium-dependent cell-cell adhesion via plasma membrane cell adhesion molecules"/>
    <property type="evidence" value="ECO:0007669"/>
    <property type="project" value="TreeGrafter"/>
</dbReference>
<keyword evidence="3" id="KW-0165">Cleavage on pair of basic residues</keyword>
<dbReference type="OrthoDB" id="6252479at2759"/>
<evidence type="ECO:0000256" key="2">
    <source>
        <dbReference type="ARBA" id="ARBA00022475"/>
    </source>
</evidence>
<feature type="transmembrane region" description="Helical" evidence="16">
    <location>
        <begin position="603"/>
        <end position="624"/>
    </location>
</feature>
<dbReference type="GO" id="GO:0005912">
    <property type="term" value="C:adherens junction"/>
    <property type="evidence" value="ECO:0007669"/>
    <property type="project" value="TreeGrafter"/>
</dbReference>
<dbReference type="STRING" id="12930.A0A0Q3PEL2"/>
<dbReference type="InterPro" id="IPR020894">
    <property type="entry name" value="Cadherin_CS"/>
</dbReference>
<keyword evidence="11 16" id="KW-0472">Membrane</keyword>
<keyword evidence="2" id="KW-1003">Cell membrane</keyword>
<dbReference type="InterPro" id="IPR039808">
    <property type="entry name" value="Cadherin"/>
</dbReference>
<dbReference type="FunFam" id="2.60.40.60:FF:000017">
    <property type="entry name" value="Cadherin 24"/>
    <property type="match status" value="1"/>
</dbReference>
<dbReference type="FunFam" id="2.60.40.60:FF:000014">
    <property type="entry name" value="Cadherin 8"/>
    <property type="match status" value="1"/>
</dbReference>
<dbReference type="InterPro" id="IPR015919">
    <property type="entry name" value="Cadherin-like_sf"/>
</dbReference>
<dbReference type="FunFam" id="2.60.40.60:FF:000009">
    <property type="entry name" value="Cadherin 24"/>
    <property type="match status" value="1"/>
</dbReference>
<keyword evidence="4 14" id="KW-0812">Transmembrane</keyword>
<dbReference type="GO" id="GO:0005509">
    <property type="term" value="F:calcium ion binding"/>
    <property type="evidence" value="ECO:0007669"/>
    <property type="project" value="UniProtKB-UniRule"/>
</dbReference>
<dbReference type="InterPro" id="IPR027397">
    <property type="entry name" value="Catenin-bd_sf"/>
</dbReference>
<evidence type="ECO:0000256" key="3">
    <source>
        <dbReference type="ARBA" id="ARBA00022685"/>
    </source>
</evidence>
<evidence type="ECO:0000256" key="11">
    <source>
        <dbReference type="ARBA" id="ARBA00023136"/>
    </source>
</evidence>
<comment type="function">
    <text evidence="15">Cadherins are calcium-dependent cell adhesion proteins.</text>
</comment>
<dbReference type="GO" id="GO:0008013">
    <property type="term" value="F:beta-catenin binding"/>
    <property type="evidence" value="ECO:0007669"/>
    <property type="project" value="TreeGrafter"/>
</dbReference>
<evidence type="ECO:0000256" key="15">
    <source>
        <dbReference type="RuleBase" id="RU004357"/>
    </source>
</evidence>
<dbReference type="FunFam" id="2.60.40.60:FF:000012">
    <property type="entry name" value="Cadherin 24"/>
    <property type="match status" value="1"/>
</dbReference>
<dbReference type="SMART" id="SM00112">
    <property type="entry name" value="CA"/>
    <property type="match status" value="5"/>
</dbReference>
<keyword evidence="6 17" id="KW-0732">Signal</keyword>
<feature type="domain" description="Cadherin" evidence="18">
    <location>
        <begin position="476"/>
        <end position="586"/>
    </location>
</feature>
<reference evidence="19 20" key="1">
    <citation type="submission" date="2015-10" db="EMBL/GenBank/DDBJ databases">
        <authorList>
            <person name="Gilbert D.G."/>
        </authorList>
    </citation>
    <scope>NUCLEOTIDE SEQUENCE [LARGE SCALE GENOMIC DNA]</scope>
    <source>
        <strain evidence="19">FVVF132</strain>
    </source>
</reference>
<evidence type="ECO:0000256" key="1">
    <source>
        <dbReference type="ARBA" id="ARBA00004251"/>
    </source>
</evidence>
<dbReference type="PANTHER" id="PTHR24027:SF323">
    <property type="entry name" value="CADHERIN-19"/>
    <property type="match status" value="1"/>
</dbReference>
<dbReference type="GO" id="GO:0034332">
    <property type="term" value="P:adherens junction organization"/>
    <property type="evidence" value="ECO:0007669"/>
    <property type="project" value="TreeGrafter"/>
</dbReference>
<dbReference type="Gene3D" id="4.10.900.10">
    <property type="entry name" value="TCF3-CBD (Catenin binding domain)"/>
    <property type="match status" value="1"/>
</dbReference>
<feature type="domain" description="Cadherin" evidence="18">
    <location>
        <begin position="258"/>
        <end position="371"/>
    </location>
</feature>
<dbReference type="EMBL" id="LMAW01002599">
    <property type="protein sequence ID" value="KQK79275.1"/>
    <property type="molecule type" value="Genomic_DNA"/>
</dbReference>
<dbReference type="Pfam" id="PF01049">
    <property type="entry name" value="CADH_Y-type_LIR"/>
    <property type="match status" value="1"/>
</dbReference>
<dbReference type="Pfam" id="PF00028">
    <property type="entry name" value="Cadherin"/>
    <property type="match status" value="5"/>
</dbReference>
<feature type="domain" description="Cadherin" evidence="18">
    <location>
        <begin position="150"/>
        <end position="257"/>
    </location>
</feature>
<evidence type="ECO:0000256" key="13">
    <source>
        <dbReference type="PROSITE-ProRule" id="PRU00043"/>
    </source>
</evidence>
<evidence type="ECO:0000313" key="20">
    <source>
        <dbReference type="Proteomes" id="UP000051836"/>
    </source>
</evidence>
<feature type="domain" description="Cadherin" evidence="18">
    <location>
        <begin position="69"/>
        <end position="149"/>
    </location>
</feature>
<gene>
    <name evidence="19" type="ORF">AAES_105955</name>
</gene>
<evidence type="ECO:0000313" key="19">
    <source>
        <dbReference type="EMBL" id="KQK79275.1"/>
    </source>
</evidence>
<evidence type="ECO:0000256" key="16">
    <source>
        <dbReference type="SAM" id="Phobius"/>
    </source>
</evidence>
<keyword evidence="20" id="KW-1185">Reference proteome</keyword>